<protein>
    <recommendedName>
        <fullName evidence="3">SCP domain-containing protein</fullName>
    </recommendedName>
</protein>
<organism evidence="4 5">
    <name type="scientific">Cryptococcus depauperatus CBS 7841</name>
    <dbReference type="NCBI Taxonomy" id="1295531"/>
    <lineage>
        <taxon>Eukaryota</taxon>
        <taxon>Fungi</taxon>
        <taxon>Dikarya</taxon>
        <taxon>Basidiomycota</taxon>
        <taxon>Agaricomycotina</taxon>
        <taxon>Tremellomycetes</taxon>
        <taxon>Tremellales</taxon>
        <taxon>Cryptococcaceae</taxon>
        <taxon>Cryptococcus</taxon>
    </lineage>
</organism>
<reference evidence="4" key="3">
    <citation type="submission" date="2024-01" db="EMBL/GenBank/DDBJ databases">
        <authorList>
            <person name="Coelho M.A."/>
            <person name="David-Palma M."/>
            <person name="Shea T."/>
            <person name="Sun S."/>
            <person name="Cuomo C.A."/>
            <person name="Heitman J."/>
        </authorList>
    </citation>
    <scope>NUCLEOTIDE SEQUENCE</scope>
    <source>
        <strain evidence="4">CBS 7841</strain>
    </source>
</reference>
<dbReference type="PROSITE" id="PS01009">
    <property type="entry name" value="CRISP_1"/>
    <property type="match status" value="1"/>
</dbReference>
<gene>
    <name evidence="4" type="ORF">L203_102958</name>
</gene>
<evidence type="ECO:0000313" key="4">
    <source>
        <dbReference type="EMBL" id="WVN87763.1"/>
    </source>
</evidence>
<reference evidence="4" key="2">
    <citation type="journal article" date="2022" name="Elife">
        <title>Obligate sexual reproduction of a homothallic fungus closely related to the Cryptococcus pathogenic species complex.</title>
        <authorList>
            <person name="Passer A.R."/>
            <person name="Clancey S.A."/>
            <person name="Shea T."/>
            <person name="David-Palma M."/>
            <person name="Averette A.F."/>
            <person name="Boekhout T."/>
            <person name="Porcel B.M."/>
            <person name="Nowrousian M."/>
            <person name="Cuomo C.A."/>
            <person name="Sun S."/>
            <person name="Heitman J."/>
            <person name="Coelho M.A."/>
        </authorList>
    </citation>
    <scope>NUCLEOTIDE SEQUENCE</scope>
    <source>
        <strain evidence="4">CBS 7841</strain>
    </source>
</reference>
<feature type="compositionally biased region" description="Polar residues" evidence="1">
    <location>
        <begin position="129"/>
        <end position="144"/>
    </location>
</feature>
<keyword evidence="5" id="KW-1185">Reference proteome</keyword>
<dbReference type="InterPro" id="IPR018244">
    <property type="entry name" value="Allrgn_V5/Tpx1_CS"/>
</dbReference>
<dbReference type="SMART" id="SM00198">
    <property type="entry name" value="SCP"/>
    <property type="match status" value="1"/>
</dbReference>
<evidence type="ECO:0000256" key="2">
    <source>
        <dbReference type="SAM" id="SignalP"/>
    </source>
</evidence>
<feature type="chain" id="PRO_5042582547" description="SCP domain-containing protein" evidence="2">
    <location>
        <begin position="23"/>
        <end position="301"/>
    </location>
</feature>
<feature type="signal peptide" evidence="2">
    <location>
        <begin position="1"/>
        <end position="22"/>
    </location>
</feature>
<dbReference type="RefSeq" id="XP_066068463.1">
    <property type="nucleotide sequence ID" value="XM_066212366.1"/>
</dbReference>
<dbReference type="PRINTS" id="PR00837">
    <property type="entry name" value="V5TPXLIKE"/>
</dbReference>
<proteinExistence type="predicted"/>
<reference evidence="4" key="1">
    <citation type="submission" date="2016-06" db="EMBL/GenBank/DDBJ databases">
        <authorList>
            <person name="Cuomo C."/>
            <person name="Litvintseva A."/>
            <person name="Heitman J."/>
            <person name="Chen Y."/>
            <person name="Sun S."/>
            <person name="Springer D."/>
            <person name="Dromer F."/>
            <person name="Young S."/>
            <person name="Zeng Q."/>
            <person name="Chapman S."/>
            <person name="Gujja S."/>
            <person name="Saif S."/>
            <person name="Birren B."/>
        </authorList>
    </citation>
    <scope>NUCLEOTIDE SEQUENCE</scope>
    <source>
        <strain evidence="4">CBS 7841</strain>
    </source>
</reference>
<feature type="region of interest" description="Disordered" evidence="1">
    <location>
        <begin position="129"/>
        <end position="157"/>
    </location>
</feature>
<sequence>MSRNYSLLLFILFIAIVSVVRSEEDLKSPQGLENRHEGGRRFRKRWEKLGDKWVSKVYLGSSSSIATDSASDKSTVASDIVSVTVTSTAVVTVFTHKTSPTSTKPGNNGVVAVGIDVQSNGKTSLVDVASSTTNQASNKPTTTGNSENNSNDHSNDQSKVWVDAHNAARAKYGAPAVVWDEQLAAVAKEHAYLCNHAHTKAAENLQWGSGFGTPQGAVDGWMEEASLYDWNNPGYSDEVGHFTQVVWKDTGRIGCYIAPCPKGSVVSSKYSESFQTACEYDPAGNYVNPGEFAKNVGVLVS</sequence>
<dbReference type="PANTHER" id="PTHR10334">
    <property type="entry name" value="CYSTEINE-RICH SECRETORY PROTEIN-RELATED"/>
    <property type="match status" value="1"/>
</dbReference>
<accession>A0AAJ8M170</accession>
<dbReference type="GeneID" id="91087169"/>
<dbReference type="SUPFAM" id="SSF55797">
    <property type="entry name" value="PR-1-like"/>
    <property type="match status" value="1"/>
</dbReference>
<dbReference type="Pfam" id="PF00188">
    <property type="entry name" value="CAP"/>
    <property type="match status" value="1"/>
</dbReference>
<dbReference type="EMBL" id="CP143786">
    <property type="protein sequence ID" value="WVN87763.1"/>
    <property type="molecule type" value="Genomic_DNA"/>
</dbReference>
<evidence type="ECO:0000313" key="5">
    <source>
        <dbReference type="Proteomes" id="UP000094043"/>
    </source>
</evidence>
<evidence type="ECO:0000259" key="3">
    <source>
        <dbReference type="SMART" id="SM00198"/>
    </source>
</evidence>
<dbReference type="KEGG" id="cdep:91087169"/>
<dbReference type="InterPro" id="IPR014044">
    <property type="entry name" value="CAP_dom"/>
</dbReference>
<name>A0AAJ8M170_9TREE</name>
<dbReference type="GO" id="GO:0005576">
    <property type="term" value="C:extracellular region"/>
    <property type="evidence" value="ECO:0007669"/>
    <property type="project" value="InterPro"/>
</dbReference>
<dbReference type="Gene3D" id="3.40.33.10">
    <property type="entry name" value="CAP"/>
    <property type="match status" value="1"/>
</dbReference>
<dbReference type="AlphaFoldDB" id="A0AAJ8M170"/>
<feature type="domain" description="SCP" evidence="3">
    <location>
        <begin position="156"/>
        <end position="288"/>
    </location>
</feature>
<dbReference type="InterPro" id="IPR035940">
    <property type="entry name" value="CAP_sf"/>
</dbReference>
<dbReference type="InterPro" id="IPR001283">
    <property type="entry name" value="CRISP-related"/>
</dbReference>
<dbReference type="Proteomes" id="UP000094043">
    <property type="component" value="Chromosome 3"/>
</dbReference>
<evidence type="ECO:0000256" key="1">
    <source>
        <dbReference type="SAM" id="MobiDB-lite"/>
    </source>
</evidence>
<keyword evidence="2" id="KW-0732">Signal</keyword>